<dbReference type="EMBL" id="BPLQ01001923">
    <property type="protein sequence ID" value="GIX86800.1"/>
    <property type="molecule type" value="Genomic_DNA"/>
</dbReference>
<evidence type="ECO:0000313" key="1">
    <source>
        <dbReference type="EMBL" id="GIX86800.1"/>
    </source>
</evidence>
<accession>A0AAV4NPF8</accession>
<name>A0AAV4NPF8_9ARAC</name>
<evidence type="ECO:0000313" key="2">
    <source>
        <dbReference type="Proteomes" id="UP001054837"/>
    </source>
</evidence>
<keyword evidence="2" id="KW-1185">Reference proteome</keyword>
<proteinExistence type="predicted"/>
<organism evidence="1 2">
    <name type="scientific">Caerostris darwini</name>
    <dbReference type="NCBI Taxonomy" id="1538125"/>
    <lineage>
        <taxon>Eukaryota</taxon>
        <taxon>Metazoa</taxon>
        <taxon>Ecdysozoa</taxon>
        <taxon>Arthropoda</taxon>
        <taxon>Chelicerata</taxon>
        <taxon>Arachnida</taxon>
        <taxon>Araneae</taxon>
        <taxon>Araneomorphae</taxon>
        <taxon>Entelegynae</taxon>
        <taxon>Araneoidea</taxon>
        <taxon>Araneidae</taxon>
        <taxon>Caerostris</taxon>
    </lineage>
</organism>
<gene>
    <name evidence="1" type="ORF">CDAR_606151</name>
</gene>
<comment type="caution">
    <text evidence="1">The sequence shown here is derived from an EMBL/GenBank/DDBJ whole genome shotgun (WGS) entry which is preliminary data.</text>
</comment>
<sequence>MDANALISLKETSFCEFAFFLVAALSFSTSLRSRFVHGALTLAWLTVYVASRADGIVSRNVSYSEFLRIRSLREMYPPAKWPIMKGDFHLLKYISKSWVKSYLTISWVYLIFLSIRLPKFGQGLHEYMEHYLVHHLLISRVYDRQKSPPLDPSGGIGFLFEREECTQ</sequence>
<dbReference type="AlphaFoldDB" id="A0AAV4NPF8"/>
<reference evidence="1 2" key="1">
    <citation type="submission" date="2021-06" db="EMBL/GenBank/DDBJ databases">
        <title>Caerostris darwini draft genome.</title>
        <authorList>
            <person name="Kono N."/>
            <person name="Arakawa K."/>
        </authorList>
    </citation>
    <scope>NUCLEOTIDE SEQUENCE [LARGE SCALE GENOMIC DNA]</scope>
</reference>
<dbReference type="Proteomes" id="UP001054837">
    <property type="component" value="Unassembled WGS sequence"/>
</dbReference>
<protein>
    <submittedName>
        <fullName evidence="1">Uncharacterized protein</fullName>
    </submittedName>
</protein>